<dbReference type="InterPro" id="IPR021109">
    <property type="entry name" value="Peptidase_aspartic_dom_sf"/>
</dbReference>
<proteinExistence type="predicted"/>
<dbReference type="Pfam" id="PF13650">
    <property type="entry name" value="Asp_protease_2"/>
    <property type="match status" value="1"/>
</dbReference>
<comment type="caution">
    <text evidence="1">The sequence shown here is derived from an EMBL/GenBank/DDBJ whole genome shotgun (WGS) entry which is preliminary data.</text>
</comment>
<evidence type="ECO:0000313" key="2">
    <source>
        <dbReference type="Proteomes" id="UP000198211"/>
    </source>
</evidence>
<reference evidence="2" key="1">
    <citation type="submission" date="2017-03" db="EMBL/GenBank/DDBJ databases">
        <title>Phytopthora megakarya and P. palmivora, two closely related causual agents of cacao black pod achieved similar genome size and gene model numbers by different mechanisms.</title>
        <authorList>
            <person name="Ali S."/>
            <person name="Shao J."/>
            <person name="Larry D.J."/>
            <person name="Kronmiller B."/>
            <person name="Shen D."/>
            <person name="Strem M.D."/>
            <person name="Melnick R.L."/>
            <person name="Guiltinan M.J."/>
            <person name="Tyler B.M."/>
            <person name="Meinhardt L.W."/>
            <person name="Bailey B.A."/>
        </authorList>
    </citation>
    <scope>NUCLEOTIDE SEQUENCE [LARGE SCALE GENOMIC DNA]</scope>
    <source>
        <strain evidence="2">zdho120</strain>
    </source>
</reference>
<dbReference type="AlphaFoldDB" id="A0A225VG73"/>
<dbReference type="Proteomes" id="UP000198211">
    <property type="component" value="Unassembled WGS sequence"/>
</dbReference>
<dbReference type="Gene3D" id="2.40.70.10">
    <property type="entry name" value="Acid Proteases"/>
    <property type="match status" value="1"/>
</dbReference>
<organism evidence="1 2">
    <name type="scientific">Phytophthora megakarya</name>
    <dbReference type="NCBI Taxonomy" id="4795"/>
    <lineage>
        <taxon>Eukaryota</taxon>
        <taxon>Sar</taxon>
        <taxon>Stramenopiles</taxon>
        <taxon>Oomycota</taxon>
        <taxon>Peronosporomycetes</taxon>
        <taxon>Peronosporales</taxon>
        <taxon>Peronosporaceae</taxon>
        <taxon>Phytophthora</taxon>
    </lineage>
</organism>
<sequence>MEGVAVSAFIDCGASFNAITPALATRLHLQVMGHNRPLKLKLGVGRVSLVPHRTCSISLSLSGFPEYQSTAFVMEVPESQDVTFGMPWLVAVNPLIDWANRVIHRAPTKCPVDIPLRASAASPTSRWTPNFTKSASKSSRRRKINTITLLPATRSTGVKD</sequence>
<evidence type="ECO:0000313" key="1">
    <source>
        <dbReference type="EMBL" id="OWZ04312.1"/>
    </source>
</evidence>
<accession>A0A225VG73</accession>
<dbReference type="CDD" id="cd00303">
    <property type="entry name" value="retropepsin_like"/>
    <property type="match status" value="1"/>
</dbReference>
<dbReference type="EMBL" id="NBNE01005031">
    <property type="protein sequence ID" value="OWZ04312.1"/>
    <property type="molecule type" value="Genomic_DNA"/>
</dbReference>
<name>A0A225VG73_9STRA</name>
<gene>
    <name evidence="1" type="ORF">PHMEG_00023807</name>
</gene>
<protein>
    <submittedName>
        <fullName evidence="1">Uncharacterized protein</fullName>
    </submittedName>
</protein>
<keyword evidence="2" id="KW-1185">Reference proteome</keyword>